<evidence type="ECO:0000313" key="6">
    <source>
        <dbReference type="EMBL" id="WNG49865.1"/>
    </source>
</evidence>
<dbReference type="Pfam" id="PF00877">
    <property type="entry name" value="NLPC_P60"/>
    <property type="match status" value="1"/>
</dbReference>
<organism evidence="6 7">
    <name type="scientific">Archangium minus</name>
    <dbReference type="NCBI Taxonomy" id="83450"/>
    <lineage>
        <taxon>Bacteria</taxon>
        <taxon>Pseudomonadati</taxon>
        <taxon>Myxococcota</taxon>
        <taxon>Myxococcia</taxon>
        <taxon>Myxococcales</taxon>
        <taxon>Cystobacterineae</taxon>
        <taxon>Archangiaceae</taxon>
        <taxon>Archangium</taxon>
    </lineage>
</organism>
<accession>A0ABY9X3A1</accession>
<dbReference type="SUPFAM" id="SSF54001">
    <property type="entry name" value="Cysteine proteinases"/>
    <property type="match status" value="1"/>
</dbReference>
<dbReference type="InterPro" id="IPR051794">
    <property type="entry name" value="PG_Endopeptidase_C40"/>
</dbReference>
<dbReference type="PROSITE" id="PS51935">
    <property type="entry name" value="NLPC_P60"/>
    <property type="match status" value="1"/>
</dbReference>
<proteinExistence type="inferred from homology"/>
<keyword evidence="2" id="KW-0645">Protease</keyword>
<keyword evidence="4" id="KW-0788">Thiol protease</keyword>
<evidence type="ECO:0000256" key="3">
    <source>
        <dbReference type="ARBA" id="ARBA00022801"/>
    </source>
</evidence>
<dbReference type="PROSITE" id="PS51257">
    <property type="entry name" value="PROKAR_LIPOPROTEIN"/>
    <property type="match status" value="1"/>
</dbReference>
<name>A0ABY9X3A1_9BACT</name>
<dbReference type="InterPro" id="IPR038765">
    <property type="entry name" value="Papain-like_cys_pep_sf"/>
</dbReference>
<evidence type="ECO:0000256" key="4">
    <source>
        <dbReference type="ARBA" id="ARBA00022807"/>
    </source>
</evidence>
<evidence type="ECO:0000256" key="1">
    <source>
        <dbReference type="ARBA" id="ARBA00007074"/>
    </source>
</evidence>
<gene>
    <name evidence="6" type="ORF">F0U60_41420</name>
</gene>
<evidence type="ECO:0000313" key="7">
    <source>
        <dbReference type="Proteomes" id="UP001611383"/>
    </source>
</evidence>
<dbReference type="PANTHER" id="PTHR47359">
    <property type="entry name" value="PEPTIDOGLYCAN DL-ENDOPEPTIDASE CWLO"/>
    <property type="match status" value="1"/>
</dbReference>
<comment type="similarity">
    <text evidence="1">Belongs to the peptidase C40 family.</text>
</comment>
<evidence type="ECO:0000256" key="2">
    <source>
        <dbReference type="ARBA" id="ARBA00022670"/>
    </source>
</evidence>
<evidence type="ECO:0000259" key="5">
    <source>
        <dbReference type="PROSITE" id="PS51935"/>
    </source>
</evidence>
<dbReference type="EMBL" id="CP043494">
    <property type="protein sequence ID" value="WNG49865.1"/>
    <property type="molecule type" value="Genomic_DNA"/>
</dbReference>
<dbReference type="Gene3D" id="3.90.1720.10">
    <property type="entry name" value="endopeptidase domain like (from Nostoc punctiforme)"/>
    <property type="match status" value="1"/>
</dbReference>
<dbReference type="Proteomes" id="UP001611383">
    <property type="component" value="Chromosome"/>
</dbReference>
<keyword evidence="7" id="KW-1185">Reference proteome</keyword>
<dbReference type="PANTHER" id="PTHR47359:SF3">
    <property type="entry name" value="NLP_P60 DOMAIN-CONTAINING PROTEIN-RELATED"/>
    <property type="match status" value="1"/>
</dbReference>
<dbReference type="InterPro" id="IPR000064">
    <property type="entry name" value="NLP_P60_dom"/>
</dbReference>
<feature type="domain" description="NlpC/P60" evidence="5">
    <location>
        <begin position="60"/>
        <end position="191"/>
    </location>
</feature>
<keyword evidence="3" id="KW-0378">Hydrolase</keyword>
<reference evidence="6 7" key="1">
    <citation type="submission" date="2019-08" db="EMBL/GenBank/DDBJ databases">
        <title>Archangium and Cystobacter genomes.</title>
        <authorList>
            <person name="Chen I.-C.K."/>
            <person name="Wielgoss S."/>
        </authorList>
    </citation>
    <scope>NUCLEOTIDE SEQUENCE [LARGE SCALE GENOMIC DNA]</scope>
    <source>
        <strain evidence="6 7">Cbm 6</strain>
    </source>
</reference>
<sequence>MSFHKPMSLVASSCIFALSLVGCNVGPEEWEGEAAEERMGVEQQEVCSRPADYLWEEPDSANVKKALTVARDQICKPVIAGGSGPDGFDSVGLPYFAYSQAGFNVSRVSVSTLSSWGRTVRFAERRPGDLIIYRSCAAGNIAHVSIYMGHNKNTGAPQEVEAHILNGSVRLFDSSNPSPCLIASSVVRVQG</sequence>
<protein>
    <submittedName>
        <fullName evidence="6">NlpC/P60 family protein</fullName>
    </submittedName>
</protein>
<dbReference type="RefSeq" id="WP_395808274.1">
    <property type="nucleotide sequence ID" value="NZ_CP043494.1"/>
</dbReference>